<name>A0ABV0B8A0_9SPHN</name>
<proteinExistence type="predicted"/>
<evidence type="ECO:0000313" key="2">
    <source>
        <dbReference type="Proteomes" id="UP001427805"/>
    </source>
</evidence>
<evidence type="ECO:0000313" key="1">
    <source>
        <dbReference type="EMBL" id="MEN3747799.1"/>
    </source>
</evidence>
<accession>A0ABV0B8A0</accession>
<comment type="caution">
    <text evidence="1">The sequence shown here is derived from an EMBL/GenBank/DDBJ whole genome shotgun (WGS) entry which is preliminary data.</text>
</comment>
<gene>
    <name evidence="1" type="ORF">TPR58_11525</name>
</gene>
<reference evidence="1 2" key="1">
    <citation type="submission" date="2024-05" db="EMBL/GenBank/DDBJ databases">
        <title>Sphingomonas sp. HF-S3 16S ribosomal RNA gene Genome sequencing and assembly.</title>
        <authorList>
            <person name="Lee H."/>
        </authorList>
    </citation>
    <scope>NUCLEOTIDE SEQUENCE [LARGE SCALE GENOMIC DNA]</scope>
    <source>
        <strain evidence="1 2">HF-S3</strain>
    </source>
</reference>
<keyword evidence="2" id="KW-1185">Reference proteome</keyword>
<dbReference type="Proteomes" id="UP001427805">
    <property type="component" value="Unassembled WGS sequence"/>
</dbReference>
<organism evidence="1 2">
    <name type="scientific">Sphingomonas rustica</name>
    <dbReference type="NCBI Taxonomy" id="3103142"/>
    <lineage>
        <taxon>Bacteria</taxon>
        <taxon>Pseudomonadati</taxon>
        <taxon>Pseudomonadota</taxon>
        <taxon>Alphaproteobacteria</taxon>
        <taxon>Sphingomonadales</taxon>
        <taxon>Sphingomonadaceae</taxon>
        <taxon>Sphingomonas</taxon>
    </lineage>
</organism>
<protein>
    <submittedName>
        <fullName evidence="1">Uncharacterized protein</fullName>
    </submittedName>
</protein>
<sequence length="98" mass="10495">MLVVQTIRRLGGDVSQTASAGTTLRLGIARPGCPTIRIDPAGSPGHSDHLPNIRGTYMAGIAGNTVVGVNQKLTTAIDIRRRLTWFSRIASATIWSQR</sequence>
<dbReference type="EMBL" id="JBDIZK010000006">
    <property type="protein sequence ID" value="MEN3747799.1"/>
    <property type="molecule type" value="Genomic_DNA"/>
</dbReference>